<dbReference type="PANTHER" id="PTHR48200">
    <property type="entry name" value="PROTEIN, PUTATIVE-RELATED"/>
    <property type="match status" value="1"/>
</dbReference>
<feature type="region of interest" description="Disordered" evidence="1">
    <location>
        <begin position="191"/>
        <end position="227"/>
    </location>
</feature>
<organism evidence="2 3">
    <name type="scientific">Hibiscus sabdariffa</name>
    <name type="common">roselle</name>
    <dbReference type="NCBI Taxonomy" id="183260"/>
    <lineage>
        <taxon>Eukaryota</taxon>
        <taxon>Viridiplantae</taxon>
        <taxon>Streptophyta</taxon>
        <taxon>Embryophyta</taxon>
        <taxon>Tracheophyta</taxon>
        <taxon>Spermatophyta</taxon>
        <taxon>Magnoliopsida</taxon>
        <taxon>eudicotyledons</taxon>
        <taxon>Gunneridae</taxon>
        <taxon>Pentapetalae</taxon>
        <taxon>rosids</taxon>
        <taxon>malvids</taxon>
        <taxon>Malvales</taxon>
        <taxon>Malvaceae</taxon>
        <taxon>Malvoideae</taxon>
        <taxon>Hibiscus</taxon>
    </lineage>
</organism>
<name>A0ABR2RSW6_9ROSI</name>
<dbReference type="PANTHER" id="PTHR48200:SF1">
    <property type="entry name" value="AMINOTRANSFERASE-LIKE PLANT MOBILE DOMAIN-CONTAINING PROTEIN"/>
    <property type="match status" value="1"/>
</dbReference>
<accession>A0ABR2RSW6</accession>
<evidence type="ECO:0000313" key="2">
    <source>
        <dbReference type="EMBL" id="KAK9015844.1"/>
    </source>
</evidence>
<evidence type="ECO:0000313" key="3">
    <source>
        <dbReference type="Proteomes" id="UP001396334"/>
    </source>
</evidence>
<reference evidence="2 3" key="1">
    <citation type="journal article" date="2024" name="G3 (Bethesda)">
        <title>Genome assembly of Hibiscus sabdariffa L. provides insights into metabolisms of medicinal natural products.</title>
        <authorList>
            <person name="Kim T."/>
        </authorList>
    </citation>
    <scope>NUCLEOTIDE SEQUENCE [LARGE SCALE GENOMIC DNA]</scope>
    <source>
        <strain evidence="2">TK-2024</strain>
        <tissue evidence="2">Old leaves</tissue>
    </source>
</reference>
<gene>
    <name evidence="2" type="ORF">V6N11_006936</name>
</gene>
<evidence type="ECO:0000256" key="1">
    <source>
        <dbReference type="SAM" id="MobiDB-lite"/>
    </source>
</evidence>
<dbReference type="Proteomes" id="UP001396334">
    <property type="component" value="Unassembled WGS sequence"/>
</dbReference>
<sequence length="421" mass="49652">MLLGLWGGIGCAPLLVSRQFGSRQFIPFTQGLSDSEFAFEGEFKKKVNKIYLSWKHCYRIKTAGSEDNMVTPDYVVWMRIRVNDTIPLPNQGQTMSMEEHLRVIPSEADTLRNELEATRLKMEEIEVRHERDLYMAKVEVDKFAGEAEQAIKKYSDLKIKYNIQNNDFRKLEASVKHMELCKTPAEWRQEIQQAEDRKKSRAEKEIEKERKRSHDDLESEKTKGKKTIEQYQQALKAEKDNTAAWKRKSHDSKIRLTESQNAYNMLEIQLNQSRAQYLQLETRVREQKNMIREYQTRDEYAELQAGRDKIERLEKEVKDLWELVQTCQISLQVLEDIKKGGNDYWITRLRNAAHRFQEQDKINEKIMNLAQDVAEHVTTLAREARILRPHVVSNEMRSSLELLFDQIEDLGTRVKPYLPRN</sequence>
<protein>
    <submittedName>
        <fullName evidence="2">Uncharacterized protein</fullName>
    </submittedName>
</protein>
<dbReference type="EMBL" id="JBBPBN010000021">
    <property type="protein sequence ID" value="KAK9015844.1"/>
    <property type="molecule type" value="Genomic_DNA"/>
</dbReference>
<keyword evidence="3" id="KW-1185">Reference proteome</keyword>
<comment type="caution">
    <text evidence="2">The sequence shown here is derived from an EMBL/GenBank/DDBJ whole genome shotgun (WGS) entry which is preliminary data.</text>
</comment>
<proteinExistence type="predicted"/>